<dbReference type="EMBL" id="LN649229">
    <property type="protein sequence ID" value="CEI64762.1"/>
    <property type="molecule type" value="Genomic_DNA"/>
</dbReference>
<dbReference type="STRING" id="56646.A0A2L2T294"/>
<protein>
    <recommendedName>
        <fullName evidence="1">Luciferase domain-containing protein</fullName>
    </recommendedName>
</protein>
<reference evidence="3" key="1">
    <citation type="submission" date="2014-10" db="EMBL/GenBank/DDBJ databases">
        <authorList>
            <person name="King R."/>
        </authorList>
    </citation>
    <scope>NUCLEOTIDE SEQUENCE [LARGE SCALE GENOMIC DNA]</scope>
    <source>
        <strain evidence="3">A3/5</strain>
    </source>
</reference>
<dbReference type="InterPro" id="IPR048273">
    <property type="entry name" value="Luciferase"/>
</dbReference>
<evidence type="ECO:0000313" key="2">
    <source>
        <dbReference type="EMBL" id="CEI64762.1"/>
    </source>
</evidence>
<dbReference type="PANTHER" id="PTHR38695">
    <property type="entry name" value="AMINO ACID PERMEASE_ SLC12A DOMAIN-CONTAINING PROTEIN"/>
    <property type="match status" value="1"/>
</dbReference>
<sequence length="324" mass="36374">MSSVAITSTETLASPPLHLQGETEFESLKIPHALRQQPISVTLDGKNIFLSSVTLVLLIHFLDAYHAQALVALVPVVLLIHNDYVNFLNLGPGGTPSTFAGYLRISWFRIWALRNPYDAPEPDPLRLPTSGILRRQRLPYRAGPRPTVAGIAPQRQLDQHGSPECYRSVRWSMAKLASHNPKKFGTERSCVEKHGLALFARHPVQTSCQGEICHIHDSDHSMHMCLHPDDIREVLEKGWGQRHPLAWTGRFIKSPVSPDFVLVYAPRGETCFQAIGIYPKSEEMTDNNLKPDDEELQVICNIIEAAIWYTVAEEFEMGISPKSM</sequence>
<evidence type="ECO:0000259" key="1">
    <source>
        <dbReference type="Pfam" id="PF17648"/>
    </source>
</evidence>
<evidence type="ECO:0000313" key="3">
    <source>
        <dbReference type="Proteomes" id="UP000245910"/>
    </source>
</evidence>
<dbReference type="Pfam" id="PF17648">
    <property type="entry name" value="Luciferase"/>
    <property type="match status" value="1"/>
</dbReference>
<dbReference type="PANTHER" id="PTHR38695:SF1">
    <property type="entry name" value="AMINO ACID PERMEASE_ SLC12A DOMAIN-CONTAINING PROTEIN"/>
    <property type="match status" value="1"/>
</dbReference>
<proteinExistence type="predicted"/>
<organism evidence="2 3">
    <name type="scientific">Fusarium venenatum</name>
    <dbReference type="NCBI Taxonomy" id="56646"/>
    <lineage>
        <taxon>Eukaryota</taxon>
        <taxon>Fungi</taxon>
        <taxon>Dikarya</taxon>
        <taxon>Ascomycota</taxon>
        <taxon>Pezizomycotina</taxon>
        <taxon>Sordariomycetes</taxon>
        <taxon>Hypocreomycetidae</taxon>
        <taxon>Hypocreales</taxon>
        <taxon>Nectriaceae</taxon>
        <taxon>Fusarium</taxon>
    </lineage>
</organism>
<dbReference type="InterPro" id="IPR040841">
    <property type="entry name" value="Luciferase_dom"/>
</dbReference>
<name>A0A2L2T294_9HYPO</name>
<dbReference type="Proteomes" id="UP000245910">
    <property type="component" value="Chromosome I"/>
</dbReference>
<dbReference type="AlphaFoldDB" id="A0A2L2T294"/>
<accession>A0A2L2T294</accession>
<feature type="domain" description="Luciferase" evidence="1">
    <location>
        <begin position="210"/>
        <end position="269"/>
    </location>
</feature>
<keyword evidence="3" id="KW-1185">Reference proteome</keyword>